<dbReference type="EMBL" id="SMAK01000002">
    <property type="protein sequence ID" value="TCT12388.1"/>
    <property type="molecule type" value="Genomic_DNA"/>
</dbReference>
<dbReference type="RefSeq" id="WP_132805185.1">
    <property type="nucleotide sequence ID" value="NZ_SMAK01000002.1"/>
</dbReference>
<feature type="domain" description="Coenzyme Q-binding protein COQ10 START" evidence="2">
    <location>
        <begin position="10"/>
        <end position="141"/>
    </location>
</feature>
<dbReference type="PANTHER" id="PTHR12901">
    <property type="entry name" value="SPERM PROTEIN HOMOLOG"/>
    <property type="match status" value="1"/>
</dbReference>
<comment type="similarity">
    <text evidence="1">Belongs to the ribosome association toxin RatA family.</text>
</comment>
<gene>
    <name evidence="3" type="ORF">EDC22_10271</name>
</gene>
<evidence type="ECO:0000256" key="1">
    <source>
        <dbReference type="ARBA" id="ARBA00008918"/>
    </source>
</evidence>
<dbReference type="GO" id="GO:0048039">
    <property type="term" value="F:ubiquinone binding"/>
    <property type="evidence" value="ECO:0007669"/>
    <property type="project" value="InterPro"/>
</dbReference>
<dbReference type="Proteomes" id="UP000295678">
    <property type="component" value="Unassembled WGS sequence"/>
</dbReference>
<sequence>MRTFATRRKVPHSAARMFDLVADVEKYPQFVPLCESLRVRSRSVAKDGREVLVADMTAAYKVFRETFTSRVTLDRDRLEISVAYLDGPFRHLENRWRFVPVDDGGCEVDFHLEYEFRRRSLQLLMGAMFDAAFSRFAEAFERRADAIYGRSRPVAARGRPAHSA</sequence>
<evidence type="ECO:0000259" key="2">
    <source>
        <dbReference type="Pfam" id="PF03364"/>
    </source>
</evidence>
<evidence type="ECO:0000313" key="4">
    <source>
        <dbReference type="Proteomes" id="UP000295678"/>
    </source>
</evidence>
<comment type="caution">
    <text evidence="3">The sequence shown here is derived from an EMBL/GenBank/DDBJ whole genome shotgun (WGS) entry which is preliminary data.</text>
</comment>
<dbReference type="CDD" id="cd07813">
    <property type="entry name" value="COQ10p_like"/>
    <property type="match status" value="1"/>
</dbReference>
<dbReference type="Pfam" id="PF03364">
    <property type="entry name" value="Polyketide_cyc"/>
    <property type="match status" value="1"/>
</dbReference>
<dbReference type="PANTHER" id="PTHR12901:SF10">
    <property type="entry name" value="COENZYME Q-BINDING PROTEIN COQ10, MITOCHONDRIAL"/>
    <property type="match status" value="1"/>
</dbReference>
<proteinExistence type="inferred from homology"/>
<reference evidence="3 4" key="1">
    <citation type="submission" date="2019-03" db="EMBL/GenBank/DDBJ databases">
        <title>Genomic Encyclopedia of Type Strains, Phase IV (KMG-IV): sequencing the most valuable type-strain genomes for metagenomic binning, comparative biology and taxonomic classification.</title>
        <authorList>
            <person name="Goeker M."/>
        </authorList>
    </citation>
    <scope>NUCLEOTIDE SEQUENCE [LARGE SCALE GENOMIC DNA]</scope>
    <source>
        <strain evidence="3 4">DSM 19345</strain>
    </source>
</reference>
<dbReference type="InterPro" id="IPR023393">
    <property type="entry name" value="START-like_dom_sf"/>
</dbReference>
<organism evidence="3 4">
    <name type="scientific">Tepidamorphus gemmatus</name>
    <dbReference type="NCBI Taxonomy" id="747076"/>
    <lineage>
        <taxon>Bacteria</taxon>
        <taxon>Pseudomonadati</taxon>
        <taxon>Pseudomonadota</taxon>
        <taxon>Alphaproteobacteria</taxon>
        <taxon>Hyphomicrobiales</taxon>
        <taxon>Tepidamorphaceae</taxon>
        <taxon>Tepidamorphus</taxon>
    </lineage>
</organism>
<protein>
    <submittedName>
        <fullName evidence="3">Coenzyme Q-binding protein COQ10</fullName>
    </submittedName>
</protein>
<evidence type="ECO:0000313" key="3">
    <source>
        <dbReference type="EMBL" id="TCT12388.1"/>
    </source>
</evidence>
<dbReference type="AlphaFoldDB" id="A0A4R3MGX0"/>
<dbReference type="OrthoDB" id="9804759at2"/>
<dbReference type="Gene3D" id="3.30.530.20">
    <property type="match status" value="1"/>
</dbReference>
<dbReference type="InterPro" id="IPR044996">
    <property type="entry name" value="COQ10-like"/>
</dbReference>
<dbReference type="SUPFAM" id="SSF55961">
    <property type="entry name" value="Bet v1-like"/>
    <property type="match status" value="1"/>
</dbReference>
<keyword evidence="4" id="KW-1185">Reference proteome</keyword>
<name>A0A4R3MGX0_9HYPH</name>
<dbReference type="GO" id="GO:0045333">
    <property type="term" value="P:cellular respiration"/>
    <property type="evidence" value="ECO:0007669"/>
    <property type="project" value="InterPro"/>
</dbReference>
<accession>A0A4R3MGX0</accession>
<dbReference type="InterPro" id="IPR005031">
    <property type="entry name" value="COQ10_START"/>
</dbReference>